<dbReference type="InterPro" id="IPR036869">
    <property type="entry name" value="J_dom_sf"/>
</dbReference>
<dbReference type="EMBL" id="BFAZ01000009">
    <property type="protein sequence ID" value="GBF43221.1"/>
    <property type="molecule type" value="Genomic_DNA"/>
</dbReference>
<dbReference type="SUPFAM" id="SSF46565">
    <property type="entry name" value="Chaperone J-domain"/>
    <property type="match status" value="1"/>
</dbReference>
<reference evidence="2" key="1">
    <citation type="journal article" date="2019" name="Microbiol. Immunol.">
        <title>Molecular and phenotypic characterization of Leptospira johnsonii sp. nov., Leptospira ellinghausenii sp. nov. and Leptospira ryugenii sp. nov. isolated from soil and water in Japan.</title>
        <authorList>
            <person name="Masuzawa T."/>
            <person name="Saito M."/>
            <person name="Nakao R."/>
            <person name="Nikaido Y."/>
            <person name="Matsumoto M."/>
            <person name="Ogawa M."/>
            <person name="Yokoyama M."/>
            <person name="Hidaka Y."/>
            <person name="Tomita J."/>
            <person name="Sakakibara K."/>
            <person name="Suzuki K."/>
            <person name="Yasuda S."/>
            <person name="Sato H."/>
            <person name="Yamaguchi M."/>
            <person name="Yoshida S.I."/>
            <person name="Koizumi N."/>
            <person name="Kawamura Y."/>
        </authorList>
    </citation>
    <scope>NUCLEOTIDE SEQUENCE [LARGE SCALE GENOMIC DNA]</scope>
    <source>
        <strain evidence="2">E18</strain>
    </source>
</reference>
<dbReference type="Proteomes" id="UP000245206">
    <property type="component" value="Unassembled WGS sequence"/>
</dbReference>
<evidence type="ECO:0008006" key="3">
    <source>
        <dbReference type="Google" id="ProtNLM"/>
    </source>
</evidence>
<gene>
    <name evidence="1" type="ORF">LPTSP2_25180</name>
</gene>
<organism evidence="1 2">
    <name type="scientific">Leptospira ellinghausenii</name>
    <dbReference type="NCBI Taxonomy" id="1917822"/>
    <lineage>
        <taxon>Bacteria</taxon>
        <taxon>Pseudomonadati</taxon>
        <taxon>Spirochaetota</taxon>
        <taxon>Spirochaetia</taxon>
        <taxon>Leptospirales</taxon>
        <taxon>Leptospiraceae</taxon>
        <taxon>Leptospira</taxon>
    </lineage>
</organism>
<proteinExistence type="predicted"/>
<protein>
    <recommendedName>
        <fullName evidence="3">Molecular chaperone DnaJ</fullName>
    </recommendedName>
</protein>
<name>A0A2P2DF10_9LEPT</name>
<evidence type="ECO:0000313" key="1">
    <source>
        <dbReference type="EMBL" id="GBF43221.1"/>
    </source>
</evidence>
<keyword evidence="2" id="KW-1185">Reference proteome</keyword>
<comment type="caution">
    <text evidence="1">The sequence shown here is derived from an EMBL/GenBank/DDBJ whole genome shotgun (WGS) entry which is preliminary data.</text>
</comment>
<dbReference type="AlphaFoldDB" id="A0A2P2DF10"/>
<sequence length="291" mass="34690">MVQKTETKKSKQILHDVIFELQNVSEAMQWFLSYDRLSELLEIRKEECLRKVYQFKSAKPQMTLSGGFHEVDGDLLVDFLAWNLELDEVAEEFLKGGIFFSERPLYELRESYKSLIQKTIANHRLDQELLLLLTAATIDFDDAVDSYLMDKFEIDFFVRRSIHQFLEKYEIHPEFGAEEFLYEYLKSLIPTKILNFRDITREFRDRTYYELYGRFRETKKKKKKKVVQSVSTEVKDLLAFFDLEPGATIVDVKKKFKELLKKYHPDINKKGEEMTKRIILKYNRLVELIGT</sequence>
<accession>A0A2P2DF10</accession>
<dbReference type="RefSeq" id="WP_108960191.1">
    <property type="nucleotide sequence ID" value="NZ_BFAZ01000009.1"/>
</dbReference>
<dbReference type="Gene3D" id="1.10.287.110">
    <property type="entry name" value="DnaJ domain"/>
    <property type="match status" value="1"/>
</dbReference>
<dbReference type="OrthoDB" id="343146at2"/>
<evidence type="ECO:0000313" key="2">
    <source>
        <dbReference type="Proteomes" id="UP000245206"/>
    </source>
</evidence>